<organism evidence="1 2">
    <name type="scientific">Bacillus cereus (strain VD146)</name>
    <dbReference type="NCBI Taxonomy" id="1053236"/>
    <lineage>
        <taxon>Bacteria</taxon>
        <taxon>Bacillati</taxon>
        <taxon>Bacillota</taxon>
        <taxon>Bacilli</taxon>
        <taxon>Bacillales</taxon>
        <taxon>Bacillaceae</taxon>
        <taxon>Bacillus</taxon>
        <taxon>Bacillus cereus group</taxon>
    </lineage>
</organism>
<dbReference type="AlphaFoldDB" id="R8ME03"/>
<gene>
    <name evidence="1" type="ORF">IK1_05873</name>
</gene>
<evidence type="ECO:0000313" key="1">
    <source>
        <dbReference type="EMBL" id="EOP32337.1"/>
    </source>
</evidence>
<evidence type="ECO:0000313" key="2">
    <source>
        <dbReference type="Proteomes" id="UP000014020"/>
    </source>
</evidence>
<reference evidence="2" key="1">
    <citation type="submission" date="2012-12" db="EMBL/GenBank/DDBJ databases">
        <title>The genome sequence of Bacillus cereus VD146.</title>
        <authorList>
            <consortium name="The Broad Institute Genome Sequencing Platform"/>
            <consortium name="The Broad Institute Genome Sequencing Center for Infectious Disease"/>
            <person name="Feldgarden M."/>
            <person name="Van der Auwera G.A."/>
            <person name="Mahillon J."/>
            <person name="Duprez V."/>
            <person name="Timmery S."/>
            <person name="Mattelet C."/>
            <person name="Dierick K."/>
            <person name="Sun M."/>
            <person name="Yu Z."/>
            <person name="Zhu L."/>
            <person name="Hu X."/>
            <person name="Shank E.B."/>
            <person name="Swiecicka I."/>
            <person name="Hansen B.M."/>
            <person name="Andrup L."/>
            <person name="Walker B."/>
            <person name="Young S.K."/>
            <person name="Zeng Q."/>
            <person name="Gargeya S."/>
            <person name="Fitzgerald M."/>
            <person name="Haas B."/>
            <person name="Abouelleil A."/>
            <person name="Alvarado L."/>
            <person name="Arachchi H.M."/>
            <person name="Berlin A.M."/>
            <person name="Chapman S.B."/>
            <person name="Dewar J."/>
            <person name="Goldberg J."/>
            <person name="Griggs A."/>
            <person name="Gujja S."/>
            <person name="Hansen M."/>
            <person name="Howarth C."/>
            <person name="Imamovic A."/>
            <person name="Larimer J."/>
            <person name="McCowan C."/>
            <person name="Murphy C."/>
            <person name="Neiman D."/>
            <person name="Pearson M."/>
            <person name="Priest M."/>
            <person name="Roberts A."/>
            <person name="Saif S."/>
            <person name="Shea T."/>
            <person name="Sisk P."/>
            <person name="Sykes S."/>
            <person name="Wortman J."/>
            <person name="Nusbaum C."/>
            <person name="Birren B."/>
        </authorList>
    </citation>
    <scope>NUCLEOTIDE SEQUENCE [LARGE SCALE GENOMIC DNA]</scope>
    <source>
        <strain evidence="2">VD146</strain>
    </source>
</reference>
<protein>
    <submittedName>
        <fullName evidence="1">Uncharacterized protein</fullName>
    </submittedName>
</protein>
<sequence length="75" mass="8809">MYVIFTNNAQCSVDGFSFDMLLDSNFEYDLVTLVEDTPEAREEAIDNGFRFVHLFEESYVDQPYYTYVTSQILLK</sequence>
<proteinExistence type="predicted"/>
<accession>R8ME03</accession>
<dbReference type="EMBL" id="AHFE01000075">
    <property type="protein sequence ID" value="EOP32337.1"/>
    <property type="molecule type" value="Genomic_DNA"/>
</dbReference>
<dbReference type="Proteomes" id="UP000014020">
    <property type="component" value="Unassembled WGS sequence"/>
</dbReference>
<comment type="caution">
    <text evidence="1">The sequence shown here is derived from an EMBL/GenBank/DDBJ whole genome shotgun (WGS) entry which is preliminary data.</text>
</comment>
<name>R8ME03_BACCX</name>
<dbReference type="HOGENOM" id="CLU_2663241_0_0_9"/>
<dbReference type="PATRIC" id="fig|1053236.3.peg.6236"/>